<accession>A0A839RHB1</accession>
<evidence type="ECO:0000313" key="2">
    <source>
        <dbReference type="EMBL" id="MBB3035594.1"/>
    </source>
</evidence>
<protein>
    <submittedName>
        <fullName evidence="2">Uncharacterized protein</fullName>
    </submittedName>
</protein>
<proteinExistence type="predicted"/>
<keyword evidence="3" id="KW-1185">Reference proteome</keyword>
<feature type="region of interest" description="Disordered" evidence="1">
    <location>
        <begin position="1"/>
        <end position="60"/>
    </location>
</feature>
<sequence>MRNGPKNDQMPPRAAASDIRARLRVPLPSVLGGGHFRRSQPPRPEHPTAPLPLLDESSPGDALRSLAAVPAHIGKTAKGALSPARKVIAHASSSLGPKTTTEPELPVLTQSDIEKLHAVQEELRILARAVRDRRIRRRLNLARECLGEIGRDNKPGGLVPRRSRPRDMPLTRLHDAQQAAASSTRSLLNPLRYPGYLRTALSRI</sequence>
<reference evidence="2 3" key="1">
    <citation type="submission" date="2020-08" db="EMBL/GenBank/DDBJ databases">
        <title>Sequencing the genomes of 1000 actinobacteria strains.</title>
        <authorList>
            <person name="Klenk H.-P."/>
        </authorList>
    </citation>
    <scope>NUCLEOTIDE SEQUENCE [LARGE SCALE GENOMIC DNA]</scope>
    <source>
        <strain evidence="2 3">DSM 45258</strain>
    </source>
</reference>
<name>A0A839RHB1_9ACTN</name>
<evidence type="ECO:0000256" key="1">
    <source>
        <dbReference type="SAM" id="MobiDB-lite"/>
    </source>
</evidence>
<gene>
    <name evidence="2" type="ORF">FHU29_000028</name>
</gene>
<comment type="caution">
    <text evidence="2">The sequence shown here is derived from an EMBL/GenBank/DDBJ whole genome shotgun (WGS) entry which is preliminary data.</text>
</comment>
<organism evidence="2 3">
    <name type="scientific">Hoyosella altamirensis</name>
    <dbReference type="NCBI Taxonomy" id="616997"/>
    <lineage>
        <taxon>Bacteria</taxon>
        <taxon>Bacillati</taxon>
        <taxon>Actinomycetota</taxon>
        <taxon>Actinomycetes</taxon>
        <taxon>Mycobacteriales</taxon>
        <taxon>Hoyosellaceae</taxon>
        <taxon>Hoyosella</taxon>
    </lineage>
</organism>
<dbReference type="Proteomes" id="UP000567922">
    <property type="component" value="Unassembled WGS sequence"/>
</dbReference>
<dbReference type="AlphaFoldDB" id="A0A839RHB1"/>
<dbReference type="EMBL" id="JACHWS010000001">
    <property type="protein sequence ID" value="MBB3035594.1"/>
    <property type="molecule type" value="Genomic_DNA"/>
</dbReference>
<evidence type="ECO:0000313" key="3">
    <source>
        <dbReference type="Proteomes" id="UP000567922"/>
    </source>
</evidence>
<dbReference type="RefSeq" id="WP_157095144.1">
    <property type="nucleotide sequence ID" value="NZ_BDDI01000009.1"/>
</dbReference>